<feature type="compositionally biased region" description="Polar residues" evidence="5">
    <location>
        <begin position="181"/>
        <end position="200"/>
    </location>
</feature>
<dbReference type="GO" id="GO:0003995">
    <property type="term" value="F:acyl-CoA dehydrogenase activity"/>
    <property type="evidence" value="ECO:0007669"/>
    <property type="project" value="TreeGrafter"/>
</dbReference>
<protein>
    <recommendedName>
        <fullName evidence="11">Acyl-CoA dehydrogenase/oxidase C-terminal domain-containing protein</fullName>
    </recommendedName>
</protein>
<accession>A0A067Q5L0</accession>
<evidence type="ECO:0000259" key="6">
    <source>
        <dbReference type="Pfam" id="PF00441"/>
    </source>
</evidence>
<evidence type="ECO:0000256" key="5">
    <source>
        <dbReference type="SAM" id="MobiDB-lite"/>
    </source>
</evidence>
<evidence type="ECO:0000256" key="1">
    <source>
        <dbReference type="ARBA" id="ARBA00009347"/>
    </source>
</evidence>
<dbReference type="InParanoid" id="A0A067Q5L0"/>
<dbReference type="Gene3D" id="1.20.140.10">
    <property type="entry name" value="Butyryl-CoA Dehydrogenase, subunit A, domain 3"/>
    <property type="match status" value="1"/>
</dbReference>
<sequence>MRVEDGFQQTPTVEGNPYTADPVLRGLLRRTLPTSVLQEVEPDLERFANELIITVQLYSSQCTKPTVIQYDHYGRRIDNLQTSEGWRKLRDFSQREGIIGIFYERKFGEHSRSYGFAKMLLATGDTQVIFCPLSMTDGCARVIELHGTPAMKKEVYPRLISRDPSQAFTSGQWMTERTGGSDVSQTETIADPSSHTSNATPLGPTYTLNGFKWFSSATDSDVALALGRTGPTSAGSRSLSLFLVPLRLPFPSKPSDPTPHPTSNGILIHRLKDKIGTQILPTAELSLEDSEGYLIGPLNKGVKTITPVLNITRIHSSISSIGYLRKCLALARSYSTSRTINNDKVLLQDSPLHVAQLAKVALVYRALTHLTFGAIRLLGRTECGCASDDEERRLRMMTPTTKAFCAEMAVTAMEECMASMGGQGYMEETGIGRCIRDGLAEKIWEGTVTVLSLDLVRAAQDPTNMKAFTDWTNSIITSCPASLHGTLEKPLNLLKAALADVSTVYSHPIPPLLPRPALLLVAQIATSIYLLEHALWSFNNSEIERDVDLEVFVRWVLEGGLREIIGEVNKTKTVGEEKMAMDNRIVYGSAGAPMKPKL</sequence>
<evidence type="ECO:0000313" key="9">
    <source>
        <dbReference type="EMBL" id="KDQ62343.1"/>
    </source>
</evidence>
<dbReference type="Pfam" id="PF18158">
    <property type="entry name" value="AidB_N"/>
    <property type="match status" value="1"/>
</dbReference>
<dbReference type="PANTHER" id="PTHR42707">
    <property type="entry name" value="ACYL-COA DEHYDROGENASE"/>
    <property type="match status" value="1"/>
</dbReference>
<evidence type="ECO:0000256" key="4">
    <source>
        <dbReference type="RuleBase" id="RU362125"/>
    </source>
</evidence>
<dbReference type="EMBL" id="KL197711">
    <property type="protein sequence ID" value="KDQ62343.1"/>
    <property type="molecule type" value="Genomic_DNA"/>
</dbReference>
<dbReference type="AlphaFoldDB" id="A0A067Q5L0"/>
<feature type="domain" description="Acyl-CoA dehydrogenase/oxidase C-terminal" evidence="6">
    <location>
        <begin position="299"/>
        <end position="457"/>
    </location>
</feature>
<name>A0A067Q5L0_9AGAM</name>
<dbReference type="Proteomes" id="UP000027265">
    <property type="component" value="Unassembled WGS sequence"/>
</dbReference>
<dbReference type="STRING" id="933084.A0A067Q5L0"/>
<dbReference type="PANTHER" id="PTHR42707:SF2">
    <property type="entry name" value="ACD11 DEHYDROGENASE"/>
    <property type="match status" value="1"/>
</dbReference>
<evidence type="ECO:0000256" key="3">
    <source>
        <dbReference type="ARBA" id="ARBA00022827"/>
    </source>
</evidence>
<keyword evidence="10" id="KW-1185">Reference proteome</keyword>
<dbReference type="HOGENOM" id="CLU_016513_1_0_1"/>
<evidence type="ECO:0000313" key="10">
    <source>
        <dbReference type="Proteomes" id="UP000027265"/>
    </source>
</evidence>
<comment type="similarity">
    <text evidence="1 4">Belongs to the acyl-CoA dehydrogenase family.</text>
</comment>
<proteinExistence type="inferred from homology"/>
<evidence type="ECO:0000259" key="7">
    <source>
        <dbReference type="Pfam" id="PF02770"/>
    </source>
</evidence>
<keyword evidence="4" id="KW-0560">Oxidoreductase</keyword>
<dbReference type="InterPro" id="IPR041504">
    <property type="entry name" value="AidB_N"/>
</dbReference>
<dbReference type="SUPFAM" id="SSF47203">
    <property type="entry name" value="Acyl-CoA dehydrogenase C-terminal domain-like"/>
    <property type="match status" value="1"/>
</dbReference>
<evidence type="ECO:0000259" key="8">
    <source>
        <dbReference type="Pfam" id="PF18158"/>
    </source>
</evidence>
<keyword evidence="2 4" id="KW-0285">Flavoprotein</keyword>
<dbReference type="InterPro" id="IPR052904">
    <property type="entry name" value="Acyl-CoA_dehydrogenase-like"/>
</dbReference>
<dbReference type="InterPro" id="IPR009075">
    <property type="entry name" value="AcylCo_DH/oxidase_C"/>
</dbReference>
<evidence type="ECO:0008006" key="11">
    <source>
        <dbReference type="Google" id="ProtNLM"/>
    </source>
</evidence>
<dbReference type="InterPro" id="IPR036250">
    <property type="entry name" value="AcylCo_DH-like_C"/>
</dbReference>
<dbReference type="SUPFAM" id="SSF56645">
    <property type="entry name" value="Acyl-CoA dehydrogenase NM domain-like"/>
    <property type="match status" value="1"/>
</dbReference>
<organism evidence="9 10">
    <name type="scientific">Jaapia argillacea MUCL 33604</name>
    <dbReference type="NCBI Taxonomy" id="933084"/>
    <lineage>
        <taxon>Eukaryota</taxon>
        <taxon>Fungi</taxon>
        <taxon>Dikarya</taxon>
        <taxon>Basidiomycota</taxon>
        <taxon>Agaricomycotina</taxon>
        <taxon>Agaricomycetes</taxon>
        <taxon>Agaricomycetidae</taxon>
        <taxon>Jaapiales</taxon>
        <taxon>Jaapiaceae</taxon>
        <taxon>Jaapia</taxon>
    </lineage>
</organism>
<dbReference type="Gene3D" id="2.40.110.20">
    <property type="match status" value="1"/>
</dbReference>
<dbReference type="Pfam" id="PF00441">
    <property type="entry name" value="Acyl-CoA_dh_1"/>
    <property type="match status" value="1"/>
</dbReference>
<evidence type="ECO:0000256" key="2">
    <source>
        <dbReference type="ARBA" id="ARBA00022630"/>
    </source>
</evidence>
<gene>
    <name evidence="9" type="ORF">JAAARDRAFT_203500</name>
</gene>
<dbReference type="OrthoDB" id="10251155at2759"/>
<feature type="domain" description="Adaptive response protein AidB N-terminal" evidence="8">
    <location>
        <begin position="9"/>
        <end position="162"/>
    </location>
</feature>
<dbReference type="Pfam" id="PF02770">
    <property type="entry name" value="Acyl-CoA_dh_M"/>
    <property type="match status" value="1"/>
</dbReference>
<keyword evidence="3 4" id="KW-0274">FAD</keyword>
<dbReference type="InterPro" id="IPR009100">
    <property type="entry name" value="AcylCoA_DH/oxidase_NM_dom_sf"/>
</dbReference>
<reference evidence="10" key="1">
    <citation type="journal article" date="2014" name="Proc. Natl. Acad. Sci. U.S.A.">
        <title>Extensive sampling of basidiomycete genomes demonstrates inadequacy of the white-rot/brown-rot paradigm for wood decay fungi.</title>
        <authorList>
            <person name="Riley R."/>
            <person name="Salamov A.A."/>
            <person name="Brown D.W."/>
            <person name="Nagy L.G."/>
            <person name="Floudas D."/>
            <person name="Held B.W."/>
            <person name="Levasseur A."/>
            <person name="Lombard V."/>
            <person name="Morin E."/>
            <person name="Otillar R."/>
            <person name="Lindquist E.A."/>
            <person name="Sun H."/>
            <person name="LaButti K.M."/>
            <person name="Schmutz J."/>
            <person name="Jabbour D."/>
            <person name="Luo H."/>
            <person name="Baker S.E."/>
            <person name="Pisabarro A.G."/>
            <person name="Walton J.D."/>
            <person name="Blanchette R.A."/>
            <person name="Henrissat B."/>
            <person name="Martin F."/>
            <person name="Cullen D."/>
            <person name="Hibbett D.S."/>
            <person name="Grigoriev I.V."/>
        </authorList>
    </citation>
    <scope>NUCLEOTIDE SEQUENCE [LARGE SCALE GENOMIC DNA]</scope>
    <source>
        <strain evidence="10">MUCL 33604</strain>
    </source>
</reference>
<dbReference type="InterPro" id="IPR006091">
    <property type="entry name" value="Acyl-CoA_Oxase/DH_mid-dom"/>
</dbReference>
<feature type="region of interest" description="Disordered" evidence="5">
    <location>
        <begin position="174"/>
        <end position="201"/>
    </location>
</feature>
<comment type="cofactor">
    <cofactor evidence="4">
        <name>FAD</name>
        <dbReference type="ChEBI" id="CHEBI:57692"/>
    </cofactor>
</comment>
<feature type="domain" description="Acyl-CoA oxidase/dehydrogenase middle" evidence="7">
    <location>
        <begin position="172"/>
        <end position="289"/>
    </location>
</feature>